<evidence type="ECO:0000259" key="6">
    <source>
        <dbReference type="Pfam" id="PF00501"/>
    </source>
</evidence>
<proteinExistence type="inferred from homology"/>
<name>A0A2V3TXJ9_9HYPH</name>
<dbReference type="OrthoDB" id="9803968at2"/>
<organism evidence="8 9">
    <name type="scientific">Chelatococcus asaccharovorans</name>
    <dbReference type="NCBI Taxonomy" id="28210"/>
    <lineage>
        <taxon>Bacteria</taxon>
        <taxon>Pseudomonadati</taxon>
        <taxon>Pseudomonadota</taxon>
        <taxon>Alphaproteobacteria</taxon>
        <taxon>Hyphomicrobiales</taxon>
        <taxon>Chelatococcaceae</taxon>
        <taxon>Chelatococcus</taxon>
    </lineage>
</organism>
<comment type="catalytic activity">
    <reaction evidence="3">
        <text>3-(methylsulfanyl)propanoate + ATP + CoA = 3-(methylsulfanyl)propanoyl-CoA + AMP + diphosphate</text>
        <dbReference type="Rhea" id="RHEA:43052"/>
        <dbReference type="ChEBI" id="CHEBI:30616"/>
        <dbReference type="ChEBI" id="CHEBI:33019"/>
        <dbReference type="ChEBI" id="CHEBI:49016"/>
        <dbReference type="ChEBI" id="CHEBI:57287"/>
        <dbReference type="ChEBI" id="CHEBI:82815"/>
        <dbReference type="ChEBI" id="CHEBI:456215"/>
        <dbReference type="EC" id="6.2.1.44"/>
    </reaction>
    <physiologicalReaction direction="left-to-right" evidence="3">
        <dbReference type="Rhea" id="RHEA:43053"/>
    </physiologicalReaction>
</comment>
<dbReference type="GO" id="GO:0031956">
    <property type="term" value="F:medium-chain fatty acid-CoA ligase activity"/>
    <property type="evidence" value="ECO:0007669"/>
    <property type="project" value="TreeGrafter"/>
</dbReference>
<dbReference type="Pfam" id="PF00501">
    <property type="entry name" value="AMP-binding"/>
    <property type="match status" value="1"/>
</dbReference>
<evidence type="ECO:0000256" key="3">
    <source>
        <dbReference type="ARBA" id="ARBA00051915"/>
    </source>
</evidence>
<dbReference type="InterPro" id="IPR045851">
    <property type="entry name" value="AMP-bd_C_sf"/>
</dbReference>
<dbReference type="Gene3D" id="3.30.300.30">
    <property type="match status" value="1"/>
</dbReference>
<keyword evidence="2" id="KW-0436">Ligase</keyword>
<evidence type="ECO:0000256" key="1">
    <source>
        <dbReference type="ARBA" id="ARBA00006432"/>
    </source>
</evidence>
<evidence type="ECO:0000259" key="7">
    <source>
        <dbReference type="Pfam" id="PF13193"/>
    </source>
</evidence>
<keyword evidence="9" id="KW-1185">Reference proteome</keyword>
<evidence type="ECO:0000313" key="9">
    <source>
        <dbReference type="Proteomes" id="UP000248021"/>
    </source>
</evidence>
<dbReference type="EC" id="6.2.1.44" evidence="4"/>
<evidence type="ECO:0000256" key="2">
    <source>
        <dbReference type="ARBA" id="ARBA00022598"/>
    </source>
</evidence>
<feature type="domain" description="AMP-binding enzyme C-terminal" evidence="7">
    <location>
        <begin position="396"/>
        <end position="471"/>
    </location>
</feature>
<comment type="caution">
    <text evidence="8">The sequence shown here is derived from an EMBL/GenBank/DDBJ whole genome shotgun (WGS) entry which is preliminary data.</text>
</comment>
<dbReference type="Proteomes" id="UP000248021">
    <property type="component" value="Unassembled WGS sequence"/>
</dbReference>
<gene>
    <name evidence="8" type="ORF">C7450_112159</name>
</gene>
<dbReference type="Gene3D" id="3.40.50.12780">
    <property type="entry name" value="N-terminal domain of ligase-like"/>
    <property type="match status" value="1"/>
</dbReference>
<dbReference type="InterPro" id="IPR025110">
    <property type="entry name" value="AMP-bd_C"/>
</dbReference>
<evidence type="ECO:0000256" key="5">
    <source>
        <dbReference type="ARBA" id="ARBA00067668"/>
    </source>
</evidence>
<dbReference type="FunFam" id="3.30.300.30:FF:000008">
    <property type="entry name" value="2,3-dihydroxybenzoate-AMP ligase"/>
    <property type="match status" value="1"/>
</dbReference>
<dbReference type="PANTHER" id="PTHR43201:SF5">
    <property type="entry name" value="MEDIUM-CHAIN ACYL-COA LIGASE ACSF2, MITOCHONDRIAL"/>
    <property type="match status" value="1"/>
</dbReference>
<reference evidence="8 9" key="1">
    <citation type="submission" date="2018-05" db="EMBL/GenBank/DDBJ databases">
        <title>Genomic Encyclopedia of Type Strains, Phase IV (KMG-IV): sequencing the most valuable type-strain genomes for metagenomic binning, comparative biology and taxonomic classification.</title>
        <authorList>
            <person name="Goeker M."/>
        </authorList>
    </citation>
    <scope>NUCLEOTIDE SEQUENCE [LARGE SCALE GENOMIC DNA]</scope>
    <source>
        <strain evidence="8 9">DSM 6462</strain>
    </source>
</reference>
<accession>A0A2V3TXJ9</accession>
<sequence>MNLASLLQSHARGRRSHPAIEQDGIAISYHEAAAITGRYAAVLAREDIRSGDRVGLCLQDSADHLLLHYAVAWLGATIVPIDYRWKEAEKVAVAQAFACKLVVVEPADAAISALPALAFSPHWRAQTGDLPELVDDGGPIVLSLSSGTTGRPTGALVSHAQLYERFISQWVGMGFNASDRYLLATPLYFGGGRSFAMSTLAAGGTVVVSSTPLKAADIIATVADARITSLFLVPTQIGRMLESWDGPGLALPHIRCLVTSGAAMRPGERKRVIDHLTPMLTDYYATSEGGGIAVLLPHEQLDFADTVGRPAFRVEIEVVDPDGVALSEGDIGILRYRGPGVSTHLVDGEGKVVSTAQGGWFAPGDLAQLTATGHVRLVGRIKDVIIRGGVNIYPAEIEATLATHPDIIEASVFGMPDKDLGEVIATAVVLRQGSAIEEDDIRAYVRDRLAIYKTPQHVIFTEELPRNPSGKVVRAELASLLDRRR</sequence>
<evidence type="ECO:0000256" key="4">
    <source>
        <dbReference type="ARBA" id="ARBA00066616"/>
    </source>
</evidence>
<dbReference type="AlphaFoldDB" id="A0A2V3TXJ9"/>
<dbReference type="RefSeq" id="WP_110377367.1">
    <property type="nucleotide sequence ID" value="NZ_JAHBRY010000002.1"/>
</dbReference>
<comment type="similarity">
    <text evidence="1">Belongs to the ATP-dependent AMP-binding enzyme family.</text>
</comment>
<dbReference type="SUPFAM" id="SSF56801">
    <property type="entry name" value="Acetyl-CoA synthetase-like"/>
    <property type="match status" value="1"/>
</dbReference>
<feature type="domain" description="AMP-dependent synthetase/ligase" evidence="6">
    <location>
        <begin position="8"/>
        <end position="342"/>
    </location>
</feature>
<dbReference type="InterPro" id="IPR000873">
    <property type="entry name" value="AMP-dep_synth/lig_dom"/>
</dbReference>
<dbReference type="GO" id="GO:0006631">
    <property type="term" value="P:fatty acid metabolic process"/>
    <property type="evidence" value="ECO:0007669"/>
    <property type="project" value="TreeGrafter"/>
</dbReference>
<dbReference type="Pfam" id="PF13193">
    <property type="entry name" value="AMP-binding_C"/>
    <property type="match status" value="1"/>
</dbReference>
<dbReference type="EMBL" id="QJJK01000012">
    <property type="protein sequence ID" value="PXW54130.1"/>
    <property type="molecule type" value="Genomic_DNA"/>
</dbReference>
<protein>
    <recommendedName>
        <fullName evidence="5">3-methylmercaptopropionyl-CoA ligase</fullName>
        <ecNumber evidence="4">6.2.1.44</ecNumber>
    </recommendedName>
</protein>
<evidence type="ECO:0000313" key="8">
    <source>
        <dbReference type="EMBL" id="PXW54130.1"/>
    </source>
</evidence>
<dbReference type="InterPro" id="IPR042099">
    <property type="entry name" value="ANL_N_sf"/>
</dbReference>
<dbReference type="PANTHER" id="PTHR43201">
    <property type="entry name" value="ACYL-COA SYNTHETASE"/>
    <property type="match status" value="1"/>
</dbReference>